<dbReference type="Pfam" id="PF01764">
    <property type="entry name" value="Lipase_3"/>
    <property type="match status" value="1"/>
</dbReference>
<accession>A0ABP1FWA7</accession>
<evidence type="ECO:0000313" key="2">
    <source>
        <dbReference type="EMBL" id="CAL5224161.1"/>
    </source>
</evidence>
<dbReference type="InterPro" id="IPR029058">
    <property type="entry name" value="AB_hydrolase_fold"/>
</dbReference>
<dbReference type="PANTHER" id="PTHR47759">
    <property type="entry name" value="OS04G0509100 PROTEIN"/>
    <property type="match status" value="1"/>
</dbReference>
<dbReference type="EMBL" id="CAXHTA020000010">
    <property type="protein sequence ID" value="CAL5224161.1"/>
    <property type="molecule type" value="Genomic_DNA"/>
</dbReference>
<evidence type="ECO:0000313" key="3">
    <source>
        <dbReference type="Proteomes" id="UP001497392"/>
    </source>
</evidence>
<organism evidence="2 3">
    <name type="scientific">Coccomyxa viridis</name>
    <dbReference type="NCBI Taxonomy" id="1274662"/>
    <lineage>
        <taxon>Eukaryota</taxon>
        <taxon>Viridiplantae</taxon>
        <taxon>Chlorophyta</taxon>
        <taxon>core chlorophytes</taxon>
        <taxon>Trebouxiophyceae</taxon>
        <taxon>Trebouxiophyceae incertae sedis</taxon>
        <taxon>Coccomyxaceae</taxon>
        <taxon>Coccomyxa</taxon>
    </lineage>
</organism>
<sequence>MDSLSQDEHLGEAAVSLEGLMDGTEHSLDLQLDDSQPPASIQLKLRYMPFSEAVGDTEEAEMGGPASGSALEGLTSSAWKEIAEITGRTADELYNPLCFIENDVTDTQVWLLWNTAVRSLVIAFRGTEQVKWKDMVTDLSFQPAPFNPERVFERSSSASLMRDEDTKGQEWHQLAQRVFQDFSGLGKALSASEKQDAEKAATAEPWVHMGFLKAYDSVRAKVMAIADEVLGNEPHKWQAYVTGHSLGGALATLCSYELANRRYCGGKGPGITMYNYGSPRVGNAAFARAYNQSVPNSWRITNKLDVIPRVPRLMGYSHIGNSCSVTPDGTFEVNDKKVDVFEEGHGPEDVLPLLAQTAIRAAREKGEEDTAEIQALIQHEVDFMQTLVTGSALTEHMEEFYLDTLRALATTEASVNSIAAEMQEKAAEKC</sequence>
<reference evidence="2 3" key="1">
    <citation type="submission" date="2024-06" db="EMBL/GenBank/DDBJ databases">
        <authorList>
            <person name="Kraege A."/>
            <person name="Thomma B."/>
        </authorList>
    </citation>
    <scope>NUCLEOTIDE SEQUENCE [LARGE SCALE GENOMIC DNA]</scope>
</reference>
<dbReference type="Gene3D" id="3.40.50.1820">
    <property type="entry name" value="alpha/beta hydrolase"/>
    <property type="match status" value="1"/>
</dbReference>
<comment type="caution">
    <text evidence="2">The sequence shown here is derived from an EMBL/GenBank/DDBJ whole genome shotgun (WGS) entry which is preliminary data.</text>
</comment>
<keyword evidence="3" id="KW-1185">Reference proteome</keyword>
<protein>
    <submittedName>
        <fullName evidence="2">G6798 protein</fullName>
    </submittedName>
</protein>
<proteinExistence type="predicted"/>
<dbReference type="Proteomes" id="UP001497392">
    <property type="component" value="Unassembled WGS sequence"/>
</dbReference>
<feature type="domain" description="Fungal lipase-type" evidence="1">
    <location>
        <begin position="121"/>
        <end position="312"/>
    </location>
</feature>
<gene>
    <name evidence="2" type="primary">g6798</name>
    <name evidence="2" type="ORF">VP750_LOCUS5820</name>
</gene>
<dbReference type="PANTHER" id="PTHR47759:SF2">
    <property type="entry name" value="TRIGLYCERIDE LIPASE"/>
    <property type="match status" value="1"/>
</dbReference>
<name>A0ABP1FWA7_9CHLO</name>
<dbReference type="CDD" id="cd00519">
    <property type="entry name" value="Lipase_3"/>
    <property type="match status" value="1"/>
</dbReference>
<evidence type="ECO:0000259" key="1">
    <source>
        <dbReference type="Pfam" id="PF01764"/>
    </source>
</evidence>
<dbReference type="InterPro" id="IPR002921">
    <property type="entry name" value="Fungal_lipase-type"/>
</dbReference>
<dbReference type="SUPFAM" id="SSF53474">
    <property type="entry name" value="alpha/beta-Hydrolases"/>
    <property type="match status" value="1"/>
</dbReference>